<name>A0A1I6PNY1_9GAMM</name>
<evidence type="ECO:0000256" key="2">
    <source>
        <dbReference type="SAM" id="SignalP"/>
    </source>
</evidence>
<gene>
    <name evidence="3" type="ORF">SAMN05444586_1002213</name>
</gene>
<dbReference type="Proteomes" id="UP000182827">
    <property type="component" value="Unassembled WGS sequence"/>
</dbReference>
<sequence length="165" mass="17329">MKLMKTALLSSVILTSTCLFIQSTSAAETTPVTKTTPTYGDNPNIFEVLGHKGQQAAQNTANKVDHAAQKGIAKVKPKVDNAWEESKALATETSMLAKEKSQQAAATVNKKINETKNGIIGSPNVKPAPIVSHPLSQSSSNVEPVPAPTPTTEAPQTPSKGSINL</sequence>
<proteinExistence type="predicted"/>
<protein>
    <submittedName>
        <fullName evidence="3">Uncharacterized protein</fullName>
    </submittedName>
</protein>
<keyword evidence="2" id="KW-0732">Signal</keyword>
<feature type="region of interest" description="Disordered" evidence="1">
    <location>
        <begin position="118"/>
        <end position="165"/>
    </location>
</feature>
<organism evidence="3 4">
    <name type="scientific">Acinetobacter bohemicus</name>
    <dbReference type="NCBI Taxonomy" id="1435036"/>
    <lineage>
        <taxon>Bacteria</taxon>
        <taxon>Pseudomonadati</taxon>
        <taxon>Pseudomonadota</taxon>
        <taxon>Gammaproteobacteria</taxon>
        <taxon>Moraxellales</taxon>
        <taxon>Moraxellaceae</taxon>
        <taxon>Acinetobacter</taxon>
    </lineage>
</organism>
<dbReference type="RefSeq" id="WP_074943750.1">
    <property type="nucleotide sequence ID" value="NZ_FOZU01000002.1"/>
</dbReference>
<accession>A0A1I6PNY1</accession>
<feature type="signal peptide" evidence="2">
    <location>
        <begin position="1"/>
        <end position="26"/>
    </location>
</feature>
<dbReference type="AlphaFoldDB" id="A0A1I6PNY1"/>
<feature type="chain" id="PRO_5010351181" evidence="2">
    <location>
        <begin position="27"/>
        <end position="165"/>
    </location>
</feature>
<keyword evidence="4" id="KW-1185">Reference proteome</keyword>
<dbReference type="EMBL" id="FOZU01000002">
    <property type="protein sequence ID" value="SFS41778.1"/>
    <property type="molecule type" value="Genomic_DNA"/>
</dbReference>
<evidence type="ECO:0000313" key="4">
    <source>
        <dbReference type="Proteomes" id="UP000182827"/>
    </source>
</evidence>
<reference evidence="4" key="1">
    <citation type="submission" date="2016-10" db="EMBL/GenBank/DDBJ databases">
        <authorList>
            <person name="Varghese N."/>
            <person name="Submissions S."/>
        </authorList>
    </citation>
    <scope>NUCLEOTIDE SEQUENCE [LARGE SCALE GENOMIC DNA]</scope>
    <source>
        <strain evidence="4">ANC 5076</strain>
    </source>
</reference>
<evidence type="ECO:0000313" key="3">
    <source>
        <dbReference type="EMBL" id="SFS41778.1"/>
    </source>
</evidence>
<evidence type="ECO:0000256" key="1">
    <source>
        <dbReference type="SAM" id="MobiDB-lite"/>
    </source>
</evidence>